<organism evidence="1 2">
    <name type="scientific">Chrysodeixis includens</name>
    <name type="common">Soybean looper</name>
    <name type="synonym">Pseudoplusia includens</name>
    <dbReference type="NCBI Taxonomy" id="689277"/>
    <lineage>
        <taxon>Eukaryota</taxon>
        <taxon>Metazoa</taxon>
        <taxon>Ecdysozoa</taxon>
        <taxon>Arthropoda</taxon>
        <taxon>Hexapoda</taxon>
        <taxon>Insecta</taxon>
        <taxon>Pterygota</taxon>
        <taxon>Neoptera</taxon>
        <taxon>Endopterygota</taxon>
        <taxon>Lepidoptera</taxon>
        <taxon>Glossata</taxon>
        <taxon>Ditrysia</taxon>
        <taxon>Noctuoidea</taxon>
        <taxon>Noctuidae</taxon>
        <taxon>Plusiinae</taxon>
        <taxon>Chrysodeixis</taxon>
    </lineage>
</organism>
<dbReference type="PANTHER" id="PTHR11008:SF9">
    <property type="entry name" value="PROTEIN TAKEOUT-LIKE PROTEIN"/>
    <property type="match status" value="1"/>
</dbReference>
<dbReference type="Gene3D" id="3.15.10.30">
    <property type="entry name" value="Haemolymph juvenile hormone binding protein"/>
    <property type="match status" value="2"/>
</dbReference>
<name>A0A9N8PZG8_CHRIL</name>
<gene>
    <name evidence="1" type="ORF">CINC_LOCUS9380</name>
</gene>
<dbReference type="PANTHER" id="PTHR11008">
    <property type="entry name" value="PROTEIN TAKEOUT-LIKE PROTEIN"/>
    <property type="match status" value="1"/>
</dbReference>
<dbReference type="AlphaFoldDB" id="A0A9N8PZG8"/>
<sequence>MADISHAVINIKNGKISGLGDFKLRSYNLTKSEMSIDLEINIPHLEFVAEYYDLLGNVYEALPLRGQGELYFEVQNIMLWGKVYLKQSENGESFLVDRIEKPHFSIQRIISRTQFDNNIDGIISSMVEDLLASYLTRFNSYLAESYKENLIQLLNVTCEKYDTWKLITLISNYLRTHSDSQWFVKSSRMKLFLVLMLCGLAAAASTVGKPIPTDIDDETSLESRNLLVNALIRQLIAYVRYVINNGSSVFKIPVLDPLELQHFHLDLPAGLINLDIELKNILATGLGAFVVHRSHLNLHDLSFDLDISVPTIDASAEHYDLTGDFFTAIPLYGKGSATFKVDGFRVQGKLYLKQSDDGKSVLIDRIESASFAVPFFKSNISGAIGGGDIDGIVNSMVEDVIVDYVNRFQGAISDTASRILVDAANPFLDQLDTWRYISVLLPRQGQN</sequence>
<dbReference type="EMBL" id="LR824006">
    <property type="protein sequence ID" value="CAD0195426.1"/>
    <property type="molecule type" value="Genomic_DNA"/>
</dbReference>
<dbReference type="InterPro" id="IPR010562">
    <property type="entry name" value="Haemolymph_juvenile_hormone-bd"/>
</dbReference>
<accession>A0A9N8PZG8</accession>
<dbReference type="InterPro" id="IPR038606">
    <property type="entry name" value="To_sf"/>
</dbReference>
<dbReference type="Pfam" id="PF06585">
    <property type="entry name" value="JHBP"/>
    <property type="match status" value="2"/>
</dbReference>
<proteinExistence type="predicted"/>
<dbReference type="Proteomes" id="UP001154114">
    <property type="component" value="Chromosome 3"/>
</dbReference>
<dbReference type="OrthoDB" id="7969776at2759"/>
<keyword evidence="2" id="KW-1185">Reference proteome</keyword>
<dbReference type="SMART" id="SM00700">
    <property type="entry name" value="JHBP"/>
    <property type="match status" value="1"/>
</dbReference>
<reference evidence="1" key="1">
    <citation type="submission" date="2021-12" db="EMBL/GenBank/DDBJ databases">
        <authorList>
            <person name="King R."/>
        </authorList>
    </citation>
    <scope>NUCLEOTIDE SEQUENCE</scope>
</reference>
<evidence type="ECO:0000313" key="1">
    <source>
        <dbReference type="EMBL" id="CAD0195426.1"/>
    </source>
</evidence>
<protein>
    <submittedName>
        <fullName evidence="1">Uncharacterized protein</fullName>
    </submittedName>
</protein>
<evidence type="ECO:0000313" key="2">
    <source>
        <dbReference type="Proteomes" id="UP001154114"/>
    </source>
</evidence>